<proteinExistence type="predicted"/>
<keyword evidence="4" id="KW-1185">Reference proteome</keyword>
<feature type="transmembrane region" description="Helical" evidence="2">
    <location>
        <begin position="20"/>
        <end position="46"/>
    </location>
</feature>
<dbReference type="EMBL" id="VFOV01000001">
    <property type="protein sequence ID" value="TQL68947.1"/>
    <property type="molecule type" value="Genomic_DNA"/>
</dbReference>
<name>A0A543A8N3_9ACTN</name>
<keyword evidence="2" id="KW-0812">Transmembrane</keyword>
<dbReference type="Proteomes" id="UP000320209">
    <property type="component" value="Unassembled WGS sequence"/>
</dbReference>
<sequence>MHDPQVERPHDDPDATPERTGVGVLIGMVTVLLVVMAVMGLIAYVIL</sequence>
<keyword evidence="2" id="KW-1133">Transmembrane helix</keyword>
<evidence type="ECO:0000313" key="3">
    <source>
        <dbReference type="EMBL" id="TQL68947.1"/>
    </source>
</evidence>
<feature type="compositionally biased region" description="Basic and acidic residues" evidence="1">
    <location>
        <begin position="1"/>
        <end position="17"/>
    </location>
</feature>
<organism evidence="3 4">
    <name type="scientific">Nocardioides albertanoniae</name>
    <dbReference type="NCBI Taxonomy" id="1175486"/>
    <lineage>
        <taxon>Bacteria</taxon>
        <taxon>Bacillati</taxon>
        <taxon>Actinomycetota</taxon>
        <taxon>Actinomycetes</taxon>
        <taxon>Propionibacteriales</taxon>
        <taxon>Nocardioidaceae</taxon>
        <taxon>Nocardioides</taxon>
    </lineage>
</organism>
<comment type="caution">
    <text evidence="3">The sequence shown here is derived from an EMBL/GenBank/DDBJ whole genome shotgun (WGS) entry which is preliminary data.</text>
</comment>
<accession>A0A543A8N3</accession>
<evidence type="ECO:0000256" key="1">
    <source>
        <dbReference type="SAM" id="MobiDB-lite"/>
    </source>
</evidence>
<evidence type="ECO:0000313" key="4">
    <source>
        <dbReference type="Proteomes" id="UP000320209"/>
    </source>
</evidence>
<dbReference type="RefSeq" id="WP_170225160.1">
    <property type="nucleotide sequence ID" value="NZ_VFOV01000001.1"/>
</dbReference>
<keyword evidence="2" id="KW-0472">Membrane</keyword>
<reference evidence="3 4" key="1">
    <citation type="submission" date="2019-06" db="EMBL/GenBank/DDBJ databases">
        <title>Sequencing the genomes of 1000 actinobacteria strains.</title>
        <authorList>
            <person name="Klenk H.-P."/>
        </authorList>
    </citation>
    <scope>NUCLEOTIDE SEQUENCE [LARGE SCALE GENOMIC DNA]</scope>
    <source>
        <strain evidence="3 4">DSM 25218</strain>
    </source>
</reference>
<gene>
    <name evidence="3" type="ORF">FB381_2848</name>
</gene>
<dbReference type="AlphaFoldDB" id="A0A543A8N3"/>
<protein>
    <submittedName>
        <fullName evidence="3">Uncharacterized protein</fullName>
    </submittedName>
</protein>
<feature type="region of interest" description="Disordered" evidence="1">
    <location>
        <begin position="1"/>
        <end position="20"/>
    </location>
</feature>
<evidence type="ECO:0000256" key="2">
    <source>
        <dbReference type="SAM" id="Phobius"/>
    </source>
</evidence>